<proteinExistence type="predicted"/>
<organism evidence="2 3">
    <name type="scientific">Streptomyces amakusaensis</name>
    <dbReference type="NCBI Taxonomy" id="67271"/>
    <lineage>
        <taxon>Bacteria</taxon>
        <taxon>Bacillati</taxon>
        <taxon>Actinomycetota</taxon>
        <taxon>Actinomycetes</taxon>
        <taxon>Kitasatosporales</taxon>
        <taxon>Streptomycetaceae</taxon>
        <taxon>Streptomyces</taxon>
    </lineage>
</organism>
<name>A0ABW0AUN7_9ACTN</name>
<evidence type="ECO:0000256" key="1">
    <source>
        <dbReference type="SAM" id="MobiDB-lite"/>
    </source>
</evidence>
<keyword evidence="3" id="KW-1185">Reference proteome</keyword>
<dbReference type="RefSeq" id="WP_344485869.1">
    <property type="nucleotide sequence ID" value="NZ_BAAASB010000032.1"/>
</dbReference>
<protein>
    <submittedName>
        <fullName evidence="2">Uncharacterized protein</fullName>
    </submittedName>
</protein>
<sequence>MAPPRPRWPSWKPGRCRDLATVAAEVRTSLGASIERTRRKFLVLMEPVELDADPAAAASVPRCRPSSRRCRSTASAPSAD</sequence>
<evidence type="ECO:0000313" key="2">
    <source>
        <dbReference type="EMBL" id="MFC5156741.1"/>
    </source>
</evidence>
<dbReference type="EMBL" id="JBHSKP010000040">
    <property type="protein sequence ID" value="MFC5156741.1"/>
    <property type="molecule type" value="Genomic_DNA"/>
</dbReference>
<feature type="region of interest" description="Disordered" evidence="1">
    <location>
        <begin position="54"/>
        <end position="80"/>
    </location>
</feature>
<evidence type="ECO:0000313" key="3">
    <source>
        <dbReference type="Proteomes" id="UP001596160"/>
    </source>
</evidence>
<gene>
    <name evidence="2" type="ORF">ACFPRH_34000</name>
</gene>
<feature type="compositionally biased region" description="Low complexity" evidence="1">
    <location>
        <begin position="54"/>
        <end position="64"/>
    </location>
</feature>
<accession>A0ABW0AUN7</accession>
<dbReference type="Proteomes" id="UP001596160">
    <property type="component" value="Unassembled WGS sequence"/>
</dbReference>
<comment type="caution">
    <text evidence="2">The sequence shown here is derived from an EMBL/GenBank/DDBJ whole genome shotgun (WGS) entry which is preliminary data.</text>
</comment>
<reference evidence="3" key="1">
    <citation type="journal article" date="2019" name="Int. J. Syst. Evol. Microbiol.">
        <title>The Global Catalogue of Microorganisms (GCM) 10K type strain sequencing project: providing services to taxonomists for standard genome sequencing and annotation.</title>
        <authorList>
            <consortium name="The Broad Institute Genomics Platform"/>
            <consortium name="The Broad Institute Genome Sequencing Center for Infectious Disease"/>
            <person name="Wu L."/>
            <person name="Ma J."/>
        </authorList>
    </citation>
    <scope>NUCLEOTIDE SEQUENCE [LARGE SCALE GENOMIC DNA]</scope>
    <source>
        <strain evidence="3">PCU 266</strain>
    </source>
</reference>